<dbReference type="Proteomes" id="UP000828390">
    <property type="component" value="Unassembled WGS sequence"/>
</dbReference>
<dbReference type="EMBL" id="JAIWYP010000001">
    <property type="protein sequence ID" value="KAH3878812.1"/>
    <property type="molecule type" value="Genomic_DNA"/>
</dbReference>
<protein>
    <submittedName>
        <fullName evidence="1">Uncharacterized protein</fullName>
    </submittedName>
</protein>
<comment type="caution">
    <text evidence="1">The sequence shown here is derived from an EMBL/GenBank/DDBJ whole genome shotgun (WGS) entry which is preliminary data.</text>
</comment>
<accession>A0A9D4MJN0</accession>
<name>A0A9D4MJN0_DREPO</name>
<evidence type="ECO:0000313" key="2">
    <source>
        <dbReference type="Proteomes" id="UP000828390"/>
    </source>
</evidence>
<evidence type="ECO:0000313" key="1">
    <source>
        <dbReference type="EMBL" id="KAH3878812.1"/>
    </source>
</evidence>
<dbReference type="AlphaFoldDB" id="A0A9D4MJN0"/>
<sequence>MPRQSLKPRQYAAAITQLRYKETDPFIAVQDNVRTHVLTKFHEEINYSPPGSHMFQQTGTIFKLFQDIIQTHFVTKFHKLHEVRTLNVASRVLKRFYYSHK</sequence>
<keyword evidence="2" id="KW-1185">Reference proteome</keyword>
<organism evidence="1 2">
    <name type="scientific">Dreissena polymorpha</name>
    <name type="common">Zebra mussel</name>
    <name type="synonym">Mytilus polymorpha</name>
    <dbReference type="NCBI Taxonomy" id="45954"/>
    <lineage>
        <taxon>Eukaryota</taxon>
        <taxon>Metazoa</taxon>
        <taxon>Spiralia</taxon>
        <taxon>Lophotrochozoa</taxon>
        <taxon>Mollusca</taxon>
        <taxon>Bivalvia</taxon>
        <taxon>Autobranchia</taxon>
        <taxon>Heteroconchia</taxon>
        <taxon>Euheterodonta</taxon>
        <taxon>Imparidentia</taxon>
        <taxon>Neoheterodontei</taxon>
        <taxon>Myida</taxon>
        <taxon>Dreissenoidea</taxon>
        <taxon>Dreissenidae</taxon>
        <taxon>Dreissena</taxon>
    </lineage>
</organism>
<proteinExistence type="predicted"/>
<gene>
    <name evidence="1" type="ORF">DPMN_002712</name>
</gene>
<reference evidence="1" key="2">
    <citation type="submission" date="2020-11" db="EMBL/GenBank/DDBJ databases">
        <authorList>
            <person name="McCartney M.A."/>
            <person name="Auch B."/>
            <person name="Kono T."/>
            <person name="Mallez S."/>
            <person name="Becker A."/>
            <person name="Gohl D.M."/>
            <person name="Silverstein K.A.T."/>
            <person name="Koren S."/>
            <person name="Bechman K.B."/>
            <person name="Herman A."/>
            <person name="Abrahante J.E."/>
            <person name="Garbe J."/>
        </authorList>
    </citation>
    <scope>NUCLEOTIDE SEQUENCE</scope>
    <source>
        <strain evidence="1">Duluth1</strain>
        <tissue evidence="1">Whole animal</tissue>
    </source>
</reference>
<reference evidence="1" key="1">
    <citation type="journal article" date="2019" name="bioRxiv">
        <title>The Genome of the Zebra Mussel, Dreissena polymorpha: A Resource for Invasive Species Research.</title>
        <authorList>
            <person name="McCartney M.A."/>
            <person name="Auch B."/>
            <person name="Kono T."/>
            <person name="Mallez S."/>
            <person name="Zhang Y."/>
            <person name="Obille A."/>
            <person name="Becker A."/>
            <person name="Abrahante J.E."/>
            <person name="Garbe J."/>
            <person name="Badalamenti J.P."/>
            <person name="Herman A."/>
            <person name="Mangelson H."/>
            <person name="Liachko I."/>
            <person name="Sullivan S."/>
            <person name="Sone E.D."/>
            <person name="Koren S."/>
            <person name="Silverstein K.A.T."/>
            <person name="Beckman K.B."/>
            <person name="Gohl D.M."/>
        </authorList>
    </citation>
    <scope>NUCLEOTIDE SEQUENCE</scope>
    <source>
        <strain evidence="1">Duluth1</strain>
        <tissue evidence="1">Whole animal</tissue>
    </source>
</reference>